<comment type="caution">
    <text evidence="2">The sequence shown here is derived from an EMBL/GenBank/DDBJ whole genome shotgun (WGS) entry which is preliminary data.</text>
</comment>
<evidence type="ECO:0000313" key="2">
    <source>
        <dbReference type="EMBL" id="PIN00132.1"/>
    </source>
</evidence>
<gene>
    <name evidence="2" type="ORF">CDL12_27367</name>
</gene>
<dbReference type="InterPro" id="IPR010417">
    <property type="entry name" value="Embryo-specific_ATS3"/>
</dbReference>
<name>A0A2G9G4L1_9LAMI</name>
<dbReference type="Proteomes" id="UP000231279">
    <property type="component" value="Unassembled WGS sequence"/>
</dbReference>
<feature type="signal peptide" evidence="1">
    <location>
        <begin position="1"/>
        <end position="21"/>
    </location>
</feature>
<dbReference type="OrthoDB" id="817978at2759"/>
<organism evidence="2 3">
    <name type="scientific">Handroanthus impetiginosus</name>
    <dbReference type="NCBI Taxonomy" id="429701"/>
    <lineage>
        <taxon>Eukaryota</taxon>
        <taxon>Viridiplantae</taxon>
        <taxon>Streptophyta</taxon>
        <taxon>Embryophyta</taxon>
        <taxon>Tracheophyta</taxon>
        <taxon>Spermatophyta</taxon>
        <taxon>Magnoliopsida</taxon>
        <taxon>eudicotyledons</taxon>
        <taxon>Gunneridae</taxon>
        <taxon>Pentapetalae</taxon>
        <taxon>asterids</taxon>
        <taxon>lamiids</taxon>
        <taxon>Lamiales</taxon>
        <taxon>Bignoniaceae</taxon>
        <taxon>Crescentiina</taxon>
        <taxon>Tabebuia alliance</taxon>
        <taxon>Handroanthus</taxon>
    </lineage>
</organism>
<keyword evidence="3" id="KW-1185">Reference proteome</keyword>
<dbReference type="SUPFAM" id="SSF49723">
    <property type="entry name" value="Lipase/lipooxygenase domain (PLAT/LH2 domain)"/>
    <property type="match status" value="1"/>
</dbReference>
<feature type="chain" id="PRO_5013795779" evidence="1">
    <location>
        <begin position="22"/>
        <end position="165"/>
    </location>
</feature>
<dbReference type="PROSITE" id="PS51257">
    <property type="entry name" value="PROKAR_LIPOPROTEIN"/>
    <property type="match status" value="1"/>
</dbReference>
<dbReference type="EMBL" id="NKXS01007151">
    <property type="protein sequence ID" value="PIN00132.1"/>
    <property type="molecule type" value="Genomic_DNA"/>
</dbReference>
<accession>A0A2G9G4L1</accession>
<protein>
    <submittedName>
        <fullName evidence="2">Uncharacterized protein</fullName>
    </submittedName>
</protein>
<dbReference type="AlphaFoldDB" id="A0A2G9G4L1"/>
<dbReference type="Pfam" id="PF06232">
    <property type="entry name" value="ATS3"/>
    <property type="match status" value="1"/>
</dbReference>
<sequence>MAKGRWVILLFSFFFTASCFANHLQQSAAIFIPSNQTERSCLYTVIIKTSCSSTPYTTDKISLAFGDAYGKEVYAPRIDDPNTRAFERCSTYVFEIRGPCMDVICYLYLLKNGSDGWKPESAKVYGPDLRAITFYFDTFLPDGKWFGITSCAGVSNSAFFSYAFL</sequence>
<dbReference type="CDD" id="cd00113">
    <property type="entry name" value="PLAT"/>
    <property type="match status" value="1"/>
</dbReference>
<dbReference type="InterPro" id="IPR036392">
    <property type="entry name" value="PLAT/LH2_dom_sf"/>
</dbReference>
<dbReference type="PANTHER" id="PTHR31718">
    <property type="entry name" value="PLAT DOMAIN-CONTAINING PROTEIN"/>
    <property type="match status" value="1"/>
</dbReference>
<reference evidence="3" key="1">
    <citation type="journal article" date="2018" name="Gigascience">
        <title>Genome assembly of the Pink Ipe (Handroanthus impetiginosus, Bignoniaceae), a highly valued, ecologically keystone Neotropical timber forest tree.</title>
        <authorList>
            <person name="Silva-Junior O.B."/>
            <person name="Grattapaglia D."/>
            <person name="Novaes E."/>
            <person name="Collevatti R.G."/>
        </authorList>
    </citation>
    <scope>NUCLEOTIDE SEQUENCE [LARGE SCALE GENOMIC DNA]</scope>
    <source>
        <strain evidence="3">cv. UFG-1</strain>
    </source>
</reference>
<evidence type="ECO:0000313" key="3">
    <source>
        <dbReference type="Proteomes" id="UP000231279"/>
    </source>
</evidence>
<evidence type="ECO:0000256" key="1">
    <source>
        <dbReference type="SAM" id="SignalP"/>
    </source>
</evidence>
<dbReference type="STRING" id="429701.A0A2G9G4L1"/>
<keyword evidence="1" id="KW-0732">Signal</keyword>
<dbReference type="PANTHER" id="PTHR31718:SF31">
    <property type="entry name" value="OS01G0172800 PROTEIN"/>
    <property type="match status" value="1"/>
</dbReference>
<proteinExistence type="predicted"/>